<name>A0A379E4N6_9BACT</name>
<dbReference type="Gene3D" id="2.40.160.60">
    <property type="entry name" value="Outer membrane protein transport protein (OMPP1/FadL/TodX)"/>
    <property type="match status" value="1"/>
</dbReference>
<gene>
    <name evidence="2" type="ORF">NCTC13067_01198</name>
</gene>
<evidence type="ECO:0000256" key="1">
    <source>
        <dbReference type="SAM" id="SignalP"/>
    </source>
</evidence>
<proteinExistence type="predicted"/>
<dbReference type="EMBL" id="UGTM01000001">
    <property type="protein sequence ID" value="SUB87529.1"/>
    <property type="molecule type" value="Genomic_DNA"/>
</dbReference>
<dbReference type="Proteomes" id="UP000255469">
    <property type="component" value="Unassembled WGS sequence"/>
</dbReference>
<organism evidence="2 3">
    <name type="scientific">Prevotella denticola</name>
    <dbReference type="NCBI Taxonomy" id="28129"/>
    <lineage>
        <taxon>Bacteria</taxon>
        <taxon>Pseudomonadati</taxon>
        <taxon>Bacteroidota</taxon>
        <taxon>Bacteroidia</taxon>
        <taxon>Bacteroidales</taxon>
        <taxon>Prevotellaceae</taxon>
        <taxon>Prevotella</taxon>
    </lineage>
</organism>
<keyword evidence="1" id="KW-0732">Signal</keyword>
<dbReference type="InterPro" id="IPR011250">
    <property type="entry name" value="OMP/PagP_B-barrel"/>
</dbReference>
<reference evidence="2 3" key="1">
    <citation type="submission" date="2018-06" db="EMBL/GenBank/DDBJ databases">
        <authorList>
            <consortium name="Pathogen Informatics"/>
            <person name="Doyle S."/>
        </authorList>
    </citation>
    <scope>NUCLEOTIDE SEQUENCE [LARGE SCALE GENOMIC DNA]</scope>
    <source>
        <strain evidence="2 3">NCTC13067</strain>
    </source>
</reference>
<sequence>MNKITTALLILGTGLAMRATAQSRILPLLEGTTDARTAAMGGTMLGNTDQMHIYTNPAGLTFGERKFSADASIEAQPKTDDGRLTQYNLSAGYQFKNRSALMGGVRYLGGLTVPVTGTHGEAGSISPYNIALDLGYSFSVTPEIAVYATTTYARDHAATHADAWAFSVGAGYQKAFSLSPALPTRLTFGARLMDFGKSVKFDDTGIPQSLPTSVVLGGDWKADIARQHAVTYALSYRYFTPKEAHETLLCTGLEYTYRQMVSARIGYRHADKGSDALTFGAGGELAGIRLDVAYHHAFASYGMNTFTVGLGYAF</sequence>
<protein>
    <recommendedName>
        <fullName evidence="4">Outer membrane insertion signal domain protein</fullName>
    </recommendedName>
</protein>
<evidence type="ECO:0000313" key="3">
    <source>
        <dbReference type="Proteomes" id="UP000255469"/>
    </source>
</evidence>
<dbReference type="AlphaFoldDB" id="A0A379E4N6"/>
<feature type="chain" id="PRO_5016565250" description="Outer membrane insertion signal domain protein" evidence="1">
    <location>
        <begin position="22"/>
        <end position="314"/>
    </location>
</feature>
<accession>A0A379E4N6</accession>
<evidence type="ECO:0000313" key="2">
    <source>
        <dbReference type="EMBL" id="SUB87529.1"/>
    </source>
</evidence>
<dbReference type="RefSeq" id="WP_025068311.1">
    <property type="nucleotide sequence ID" value="NZ_CAUVPN010000002.1"/>
</dbReference>
<dbReference type="NCBIfam" id="NF033709">
    <property type="entry name" value="PorV_fam"/>
    <property type="match status" value="1"/>
</dbReference>
<feature type="signal peptide" evidence="1">
    <location>
        <begin position="1"/>
        <end position="21"/>
    </location>
</feature>
<evidence type="ECO:0008006" key="4">
    <source>
        <dbReference type="Google" id="ProtNLM"/>
    </source>
</evidence>
<dbReference type="SUPFAM" id="SSF56925">
    <property type="entry name" value="OMPA-like"/>
    <property type="match status" value="1"/>
</dbReference>